<evidence type="ECO:0000256" key="3">
    <source>
        <dbReference type="SAM" id="MobiDB-lite"/>
    </source>
</evidence>
<evidence type="ECO:0000256" key="1">
    <source>
        <dbReference type="ARBA" id="ARBA00022707"/>
    </source>
</evidence>
<evidence type="ECO:0000313" key="5">
    <source>
        <dbReference type="EMBL" id="NWV64392.1"/>
    </source>
</evidence>
<feature type="non-terminal residue" evidence="5">
    <location>
        <position position="150"/>
    </location>
</feature>
<dbReference type="SUPFAM" id="SSF57756">
    <property type="entry name" value="Retrovirus zinc finger-like domains"/>
    <property type="match status" value="2"/>
</dbReference>
<dbReference type="GO" id="GO:0003676">
    <property type="term" value="F:nucleic acid binding"/>
    <property type="evidence" value="ECO:0007669"/>
    <property type="project" value="InterPro"/>
</dbReference>
<evidence type="ECO:0000259" key="4">
    <source>
        <dbReference type="PROSITE" id="PS50158"/>
    </source>
</evidence>
<gene>
    <name evidence="5" type="primary">Ervk19_1</name>
    <name evidence="5" type="ORF">MALELE_R14942</name>
</gene>
<keyword evidence="2" id="KW-0863">Zinc-finger</keyword>
<name>A0A7K6GMC6_9PASS</name>
<dbReference type="InterPro" id="IPR050195">
    <property type="entry name" value="Primate_lentivir_Gag_pol-like"/>
</dbReference>
<dbReference type="Proteomes" id="UP000564407">
    <property type="component" value="Unassembled WGS sequence"/>
</dbReference>
<reference evidence="5 6" key="1">
    <citation type="submission" date="2019-09" db="EMBL/GenBank/DDBJ databases">
        <title>Bird 10,000 Genomes (B10K) Project - Family phase.</title>
        <authorList>
            <person name="Zhang G."/>
        </authorList>
    </citation>
    <scope>NUCLEOTIDE SEQUENCE [LARGE SCALE GENOMIC DNA]</scope>
    <source>
        <strain evidence="5">B10K-DU-029-44</strain>
        <tissue evidence="5">Heart</tissue>
    </source>
</reference>
<feature type="domain" description="CCHC-type" evidence="4">
    <location>
        <begin position="74"/>
        <end position="88"/>
    </location>
</feature>
<dbReference type="InterPro" id="IPR036875">
    <property type="entry name" value="Znf_CCHC_sf"/>
</dbReference>
<dbReference type="InterPro" id="IPR008916">
    <property type="entry name" value="Retrov_capsid_C"/>
</dbReference>
<dbReference type="SMART" id="SM00343">
    <property type="entry name" value="ZnF_C2HC"/>
    <property type="match status" value="2"/>
</dbReference>
<keyword evidence="2" id="KW-0479">Metal-binding</keyword>
<dbReference type="Pfam" id="PF14787">
    <property type="entry name" value="zf-CCHC_5"/>
    <property type="match status" value="1"/>
</dbReference>
<keyword evidence="2" id="KW-0862">Zinc</keyword>
<dbReference type="GO" id="GO:0008270">
    <property type="term" value="F:zinc ion binding"/>
    <property type="evidence" value="ECO:0007669"/>
    <property type="project" value="UniProtKB-KW"/>
</dbReference>
<dbReference type="InterPro" id="IPR001878">
    <property type="entry name" value="Znf_CCHC"/>
</dbReference>
<dbReference type="SUPFAM" id="SSF47353">
    <property type="entry name" value="Retrovirus capsid dimerization domain-like"/>
    <property type="match status" value="1"/>
</dbReference>
<dbReference type="Gene3D" id="1.10.1200.30">
    <property type="match status" value="1"/>
</dbReference>
<proteinExistence type="predicted"/>
<dbReference type="EMBL" id="VZRP01009873">
    <property type="protein sequence ID" value="NWV64392.1"/>
    <property type="molecule type" value="Genomic_DNA"/>
</dbReference>
<dbReference type="PROSITE" id="PS50158">
    <property type="entry name" value="ZF_CCHC"/>
    <property type="match status" value="1"/>
</dbReference>
<dbReference type="PANTHER" id="PTHR40389:SF2">
    <property type="entry name" value="ENDOGENOUS RETROVIRUS GROUP K MEMBER 24 GAG POLYPROTEIN-RELATED"/>
    <property type="match status" value="1"/>
</dbReference>
<evidence type="ECO:0000256" key="2">
    <source>
        <dbReference type="PROSITE-ProRule" id="PRU00047"/>
    </source>
</evidence>
<keyword evidence="1" id="KW-0449">Lipoprotein</keyword>
<sequence length="150" mass="16353">IDIQEAVDAVLKSLAYENAKNDCKKALDLICNHTEVELPDYIKACANMGSDKFKAELIATAIAQQLQMARAAVKCFECGEEGHIRKQCLKGQKGNKKPNKLCPCCQKGFHWSSQCRSKFGMDGNPLPKQGNSKGGMRSGVPVVVHPPPPL</sequence>
<keyword evidence="1" id="KW-0519">Myristate</keyword>
<feature type="non-terminal residue" evidence="5">
    <location>
        <position position="1"/>
    </location>
</feature>
<evidence type="ECO:0000313" key="6">
    <source>
        <dbReference type="Proteomes" id="UP000564407"/>
    </source>
</evidence>
<feature type="region of interest" description="Disordered" evidence="3">
    <location>
        <begin position="122"/>
        <end position="150"/>
    </location>
</feature>
<dbReference type="Pfam" id="PF00098">
    <property type="entry name" value="zf-CCHC"/>
    <property type="match status" value="1"/>
</dbReference>
<dbReference type="PANTHER" id="PTHR40389">
    <property type="entry name" value="ENDOGENOUS RETROVIRUS GROUP K MEMBER 24 GAG POLYPROTEIN-RELATED"/>
    <property type="match status" value="1"/>
</dbReference>
<organism evidence="5 6">
    <name type="scientific">Malurus elegans</name>
    <name type="common">Red-winged fairywren</name>
    <dbReference type="NCBI Taxonomy" id="720584"/>
    <lineage>
        <taxon>Eukaryota</taxon>
        <taxon>Metazoa</taxon>
        <taxon>Chordata</taxon>
        <taxon>Craniata</taxon>
        <taxon>Vertebrata</taxon>
        <taxon>Euteleostomi</taxon>
        <taxon>Archelosauria</taxon>
        <taxon>Archosauria</taxon>
        <taxon>Dinosauria</taxon>
        <taxon>Saurischia</taxon>
        <taxon>Theropoda</taxon>
        <taxon>Coelurosauria</taxon>
        <taxon>Aves</taxon>
        <taxon>Neognathae</taxon>
        <taxon>Neoaves</taxon>
        <taxon>Telluraves</taxon>
        <taxon>Australaves</taxon>
        <taxon>Passeriformes</taxon>
        <taxon>Meliphagoidea</taxon>
        <taxon>Maluridae</taxon>
        <taxon>Malurus</taxon>
    </lineage>
</organism>
<protein>
    <submittedName>
        <fullName evidence="5">GAK19 protein</fullName>
    </submittedName>
</protein>
<dbReference type="AlphaFoldDB" id="A0A7K6GMC6"/>
<comment type="caution">
    <text evidence="5">The sequence shown here is derived from an EMBL/GenBank/DDBJ whole genome shotgun (WGS) entry which is preliminary data.</text>
</comment>
<accession>A0A7K6GMC6</accession>
<dbReference type="Gene3D" id="4.10.60.10">
    <property type="entry name" value="Zinc finger, CCHC-type"/>
    <property type="match status" value="1"/>
</dbReference>
<keyword evidence="6" id="KW-1185">Reference proteome</keyword>